<gene>
    <name evidence="2" type="ORF">FOE78_04010</name>
</gene>
<feature type="domain" description="DinB-like" evidence="1">
    <location>
        <begin position="38"/>
        <end position="159"/>
    </location>
</feature>
<dbReference type="InterPro" id="IPR034660">
    <property type="entry name" value="DinB/YfiT-like"/>
</dbReference>
<proteinExistence type="predicted"/>
<evidence type="ECO:0000313" key="2">
    <source>
        <dbReference type="EMBL" id="QDP95191.1"/>
    </source>
</evidence>
<dbReference type="KEGG" id="mik:FOE78_04010"/>
<accession>A0A516PW57</accession>
<organism evidence="2 3">
    <name type="scientific">Microlunatus elymi</name>
    <dbReference type="NCBI Taxonomy" id="2596828"/>
    <lineage>
        <taxon>Bacteria</taxon>
        <taxon>Bacillati</taxon>
        <taxon>Actinomycetota</taxon>
        <taxon>Actinomycetes</taxon>
        <taxon>Propionibacteriales</taxon>
        <taxon>Propionibacteriaceae</taxon>
        <taxon>Microlunatus</taxon>
    </lineage>
</organism>
<dbReference type="OrthoDB" id="3376896at2"/>
<dbReference type="SUPFAM" id="SSF109854">
    <property type="entry name" value="DinB/YfiT-like putative metalloenzymes"/>
    <property type="match status" value="1"/>
</dbReference>
<keyword evidence="3" id="KW-1185">Reference proteome</keyword>
<dbReference type="InterPro" id="IPR024775">
    <property type="entry name" value="DinB-like"/>
</dbReference>
<protein>
    <submittedName>
        <fullName evidence="2">DinB family protein</fullName>
    </submittedName>
</protein>
<dbReference type="AlphaFoldDB" id="A0A516PW57"/>
<reference evidence="2 3" key="1">
    <citation type="submission" date="2019-07" db="EMBL/GenBank/DDBJ databases">
        <title>Microlunatus dokdonensis sp. nov. isolated from the rhizospheric soil of the wild plant Elymus tsukushiensis.</title>
        <authorList>
            <person name="Ghim S.-Y."/>
            <person name="Hwang Y.-J."/>
            <person name="Son J.-S."/>
            <person name="Shin J.-H."/>
        </authorList>
    </citation>
    <scope>NUCLEOTIDE SEQUENCE [LARGE SCALE GENOMIC DNA]</scope>
    <source>
        <strain evidence="2 3">KUDC0627</strain>
    </source>
</reference>
<name>A0A516PW57_9ACTN</name>
<sequence>MDEQCEHCGFDYGSVASATAARAIRFEAGELADRLAHSDPVAVTRRPGGEWSALEYGGHVRDVLLVQRERVLAARLHSGHTIIPMGRDERVEWREYEGIDAGQLEAEIRMTADWLARSLEAMDEDDWSRTVVYNYPQPATKTLRWLAAHTVHELVHHRQDVERLLDQSR</sequence>
<dbReference type="EMBL" id="CP041692">
    <property type="protein sequence ID" value="QDP95191.1"/>
    <property type="molecule type" value="Genomic_DNA"/>
</dbReference>
<evidence type="ECO:0000313" key="3">
    <source>
        <dbReference type="Proteomes" id="UP000319263"/>
    </source>
</evidence>
<dbReference type="Proteomes" id="UP000319263">
    <property type="component" value="Chromosome"/>
</dbReference>
<evidence type="ECO:0000259" key="1">
    <source>
        <dbReference type="Pfam" id="PF12867"/>
    </source>
</evidence>
<dbReference type="Gene3D" id="1.20.120.450">
    <property type="entry name" value="dinb family like domain"/>
    <property type="match status" value="1"/>
</dbReference>
<dbReference type="Pfam" id="PF12867">
    <property type="entry name" value="DinB_2"/>
    <property type="match status" value="1"/>
</dbReference>
<dbReference type="RefSeq" id="WP_143985173.1">
    <property type="nucleotide sequence ID" value="NZ_CP041692.1"/>
</dbReference>